<dbReference type="InterPro" id="IPR036388">
    <property type="entry name" value="WH-like_DNA-bd_sf"/>
</dbReference>
<dbReference type="AlphaFoldDB" id="A0A5E4RR67"/>
<dbReference type="Gene3D" id="1.10.10.10">
    <property type="entry name" value="Winged helix-like DNA-binding domain superfamily/Winged helix DNA-binding domain"/>
    <property type="match status" value="1"/>
</dbReference>
<keyword evidence="2" id="KW-0805">Transcription regulation</keyword>
<dbReference type="PRINTS" id="PR00039">
    <property type="entry name" value="HTHLYSR"/>
</dbReference>
<keyword evidence="3" id="KW-0238">DNA-binding</keyword>
<feature type="domain" description="HTH lysR-type" evidence="5">
    <location>
        <begin position="4"/>
        <end position="62"/>
    </location>
</feature>
<dbReference type="Proteomes" id="UP000414233">
    <property type="component" value="Unassembled WGS sequence"/>
</dbReference>
<evidence type="ECO:0000259" key="5">
    <source>
        <dbReference type="PROSITE" id="PS50931"/>
    </source>
</evidence>
<dbReference type="Gene3D" id="3.40.190.10">
    <property type="entry name" value="Periplasmic binding protein-like II"/>
    <property type="match status" value="2"/>
</dbReference>
<keyword evidence="4" id="KW-0804">Transcription</keyword>
<keyword evidence="7" id="KW-1185">Reference proteome</keyword>
<dbReference type="GO" id="GO:0003700">
    <property type="term" value="F:DNA-binding transcription factor activity"/>
    <property type="evidence" value="ECO:0007669"/>
    <property type="project" value="InterPro"/>
</dbReference>
<dbReference type="CDD" id="cd08412">
    <property type="entry name" value="PBP2_PAO1_like"/>
    <property type="match status" value="1"/>
</dbReference>
<evidence type="ECO:0000256" key="4">
    <source>
        <dbReference type="ARBA" id="ARBA00023163"/>
    </source>
</evidence>
<protein>
    <submittedName>
        <fullName evidence="6">LysR family transcriptional regulator</fullName>
    </submittedName>
</protein>
<dbReference type="InterPro" id="IPR005119">
    <property type="entry name" value="LysR_subst-bd"/>
</dbReference>
<dbReference type="Pfam" id="PF03466">
    <property type="entry name" value="LysR_substrate"/>
    <property type="match status" value="1"/>
</dbReference>
<dbReference type="GO" id="GO:0032993">
    <property type="term" value="C:protein-DNA complex"/>
    <property type="evidence" value="ECO:0007669"/>
    <property type="project" value="TreeGrafter"/>
</dbReference>
<dbReference type="OrthoDB" id="8679465at2"/>
<gene>
    <name evidence="6" type="ORF">PTE30175_00322</name>
</gene>
<name>A0A5E4RR67_9BURK</name>
<dbReference type="SUPFAM" id="SSF46785">
    <property type="entry name" value="Winged helix' DNA-binding domain"/>
    <property type="match status" value="1"/>
</dbReference>
<dbReference type="SUPFAM" id="SSF53850">
    <property type="entry name" value="Periplasmic binding protein-like II"/>
    <property type="match status" value="1"/>
</dbReference>
<dbReference type="PROSITE" id="PS50931">
    <property type="entry name" value="HTH_LYSR"/>
    <property type="match status" value="1"/>
</dbReference>
<evidence type="ECO:0000256" key="3">
    <source>
        <dbReference type="ARBA" id="ARBA00023125"/>
    </source>
</evidence>
<dbReference type="GO" id="GO:0003677">
    <property type="term" value="F:DNA binding"/>
    <property type="evidence" value="ECO:0007669"/>
    <property type="project" value="UniProtKB-KW"/>
</dbReference>
<accession>A0A5E4RR67</accession>
<evidence type="ECO:0000256" key="1">
    <source>
        <dbReference type="ARBA" id="ARBA00009437"/>
    </source>
</evidence>
<dbReference type="InterPro" id="IPR036390">
    <property type="entry name" value="WH_DNA-bd_sf"/>
</dbReference>
<proteinExistence type="inferred from homology"/>
<sequence length="312" mass="33572">MIHFTLRQLAYFVAAARHGSTARAARAENVSQPSISHAIAELEAQWGEALFLRIHAQGIELTAAGRRRLAQAQRVLGEAARLASDDGARITGELSVGCFSTLGPLMFPAILRAVSKRHPDVIVRLHEGDTETLVAGVERGTLDLALMYDLGLDRPVRLTPIAEHAPYVLLPANHRLAKHDTLGAADLADEPFVLIDLPHSREYFLSIFGIAGVHPTVAYRTGSLEMARALVANGCGVSILVTRPARDVAYDGRRIVCKPLAGQFSPQRVVLVSARERPLSPAAEAFIDAARASAQPTGAHYDKSISTDCDSV</sequence>
<reference evidence="6 7" key="1">
    <citation type="submission" date="2019-08" db="EMBL/GenBank/DDBJ databases">
        <authorList>
            <person name="Peeters C."/>
        </authorList>
    </citation>
    <scope>NUCLEOTIDE SEQUENCE [LARGE SCALE GENOMIC DNA]</scope>
    <source>
        <strain evidence="6 7">LMG 30175</strain>
    </source>
</reference>
<dbReference type="Pfam" id="PF00126">
    <property type="entry name" value="HTH_1"/>
    <property type="match status" value="1"/>
</dbReference>
<dbReference type="PANTHER" id="PTHR30346:SF0">
    <property type="entry name" value="HCA OPERON TRANSCRIPTIONAL ACTIVATOR HCAR"/>
    <property type="match status" value="1"/>
</dbReference>
<dbReference type="PANTHER" id="PTHR30346">
    <property type="entry name" value="TRANSCRIPTIONAL DUAL REGULATOR HCAR-RELATED"/>
    <property type="match status" value="1"/>
</dbReference>
<dbReference type="InterPro" id="IPR000847">
    <property type="entry name" value="LysR_HTH_N"/>
</dbReference>
<evidence type="ECO:0000313" key="6">
    <source>
        <dbReference type="EMBL" id="VVD65505.1"/>
    </source>
</evidence>
<evidence type="ECO:0000256" key="2">
    <source>
        <dbReference type="ARBA" id="ARBA00023015"/>
    </source>
</evidence>
<evidence type="ECO:0000313" key="7">
    <source>
        <dbReference type="Proteomes" id="UP000414233"/>
    </source>
</evidence>
<dbReference type="RefSeq" id="WP_150695288.1">
    <property type="nucleotide sequence ID" value="NZ_CABPRZ010000001.1"/>
</dbReference>
<organism evidence="6 7">
    <name type="scientific">Pandoraea terrae</name>
    <dbReference type="NCBI Taxonomy" id="1537710"/>
    <lineage>
        <taxon>Bacteria</taxon>
        <taxon>Pseudomonadati</taxon>
        <taxon>Pseudomonadota</taxon>
        <taxon>Betaproteobacteria</taxon>
        <taxon>Burkholderiales</taxon>
        <taxon>Burkholderiaceae</taxon>
        <taxon>Pandoraea</taxon>
    </lineage>
</organism>
<comment type="similarity">
    <text evidence="1">Belongs to the LysR transcriptional regulatory family.</text>
</comment>
<dbReference type="EMBL" id="CABPRZ010000001">
    <property type="protein sequence ID" value="VVD65505.1"/>
    <property type="molecule type" value="Genomic_DNA"/>
</dbReference>